<sequence>MNVEGVGSRVENMRRQCRASRIQKNHPVDNIIGQLDQGMTTRRKEPVDYRKMVGLIGESCFISKVDPKNVDVPLKDEYWISAMQEELVQFQRNDVWELVPRPKDHNVIGTKWIFEKKSDELELVTRNKARLVAQGYSEVEGVDFEETFATMVRLNVIRLLFSLVCLMKFKSFQVKQMKEIIFISQSKYAKSLVNKYGLENTKSKRTPTATHVKVGKDVDGTSVDISNYRSMIGSLFYLTASRPDIAYSVGVCARFQGDPKESHLNQVKRIIKYVNGTVEYGLLYTFYPNSTLVGFCDVDWVGNAEDRKSTSGGYFFVGNNLVSWFSKK</sequence>
<evidence type="ECO:0000259" key="1">
    <source>
        <dbReference type="Pfam" id="PF07727"/>
    </source>
</evidence>
<dbReference type="PANTHER" id="PTHR11439">
    <property type="entry name" value="GAG-POL-RELATED RETROTRANSPOSON"/>
    <property type="match status" value="1"/>
</dbReference>
<dbReference type="Pfam" id="PF07727">
    <property type="entry name" value="RVT_2"/>
    <property type="match status" value="1"/>
</dbReference>
<evidence type="ECO:0000313" key="3">
    <source>
        <dbReference type="Proteomes" id="UP001454036"/>
    </source>
</evidence>
<organism evidence="2 3">
    <name type="scientific">Lithospermum erythrorhizon</name>
    <name type="common">Purple gromwell</name>
    <name type="synonym">Lithospermum officinale var. erythrorhizon</name>
    <dbReference type="NCBI Taxonomy" id="34254"/>
    <lineage>
        <taxon>Eukaryota</taxon>
        <taxon>Viridiplantae</taxon>
        <taxon>Streptophyta</taxon>
        <taxon>Embryophyta</taxon>
        <taxon>Tracheophyta</taxon>
        <taxon>Spermatophyta</taxon>
        <taxon>Magnoliopsida</taxon>
        <taxon>eudicotyledons</taxon>
        <taxon>Gunneridae</taxon>
        <taxon>Pentapetalae</taxon>
        <taxon>asterids</taxon>
        <taxon>lamiids</taxon>
        <taxon>Boraginales</taxon>
        <taxon>Boraginaceae</taxon>
        <taxon>Boraginoideae</taxon>
        <taxon>Lithospermeae</taxon>
        <taxon>Lithospermum</taxon>
    </lineage>
</organism>
<dbReference type="InterPro" id="IPR013103">
    <property type="entry name" value="RVT_2"/>
</dbReference>
<name>A0AAV3R122_LITER</name>
<evidence type="ECO:0000313" key="2">
    <source>
        <dbReference type="EMBL" id="GAA0168782.1"/>
    </source>
</evidence>
<gene>
    <name evidence="2" type="ORF">LIER_23420</name>
</gene>
<keyword evidence="3" id="KW-1185">Reference proteome</keyword>
<dbReference type="Proteomes" id="UP001454036">
    <property type="component" value="Unassembled WGS sequence"/>
</dbReference>
<accession>A0AAV3R122</accession>
<dbReference type="AlphaFoldDB" id="A0AAV3R122"/>
<dbReference type="PANTHER" id="PTHR11439:SF486">
    <property type="entry name" value="RLK (RECEPTOR-LIKE KINASE) PROTEIN, PUTATIVE-RELATED"/>
    <property type="match status" value="1"/>
</dbReference>
<feature type="domain" description="Reverse transcriptase Ty1/copia-type" evidence="1">
    <location>
        <begin position="93"/>
        <end position="163"/>
    </location>
</feature>
<comment type="caution">
    <text evidence="2">The sequence shown here is derived from an EMBL/GenBank/DDBJ whole genome shotgun (WGS) entry which is preliminary data.</text>
</comment>
<protein>
    <recommendedName>
        <fullName evidence="1">Reverse transcriptase Ty1/copia-type domain-containing protein</fullName>
    </recommendedName>
</protein>
<reference evidence="2 3" key="1">
    <citation type="submission" date="2024-01" db="EMBL/GenBank/DDBJ databases">
        <title>The complete chloroplast genome sequence of Lithospermum erythrorhizon: insights into the phylogenetic relationship among Boraginaceae species and the maternal lineages of purple gromwells.</title>
        <authorList>
            <person name="Okada T."/>
            <person name="Watanabe K."/>
        </authorList>
    </citation>
    <scope>NUCLEOTIDE SEQUENCE [LARGE SCALE GENOMIC DNA]</scope>
</reference>
<proteinExistence type="predicted"/>
<dbReference type="EMBL" id="BAABME010006590">
    <property type="protein sequence ID" value="GAA0168782.1"/>
    <property type="molecule type" value="Genomic_DNA"/>
</dbReference>